<dbReference type="Proteomes" id="UP001482620">
    <property type="component" value="Unassembled WGS sequence"/>
</dbReference>
<evidence type="ECO:0000313" key="1">
    <source>
        <dbReference type="EMBL" id="MEQ2233399.1"/>
    </source>
</evidence>
<keyword evidence="2" id="KW-1185">Reference proteome</keyword>
<sequence>MPAVQKSKRIKPDWIVVQWGITSCGFGVFWLHAAMAQGDFRNEELASEQEGPGFQSRRAALCEAFACSPCACVGLLQVLWYQACLLGEMKTVLLLFSARGMSLSLP</sequence>
<name>A0ABV0TLL0_9TELE</name>
<protein>
    <submittedName>
        <fullName evidence="1">Uncharacterized protein</fullName>
    </submittedName>
</protein>
<organism evidence="1 2">
    <name type="scientific">Ilyodon furcidens</name>
    <name type="common">goldbreast splitfin</name>
    <dbReference type="NCBI Taxonomy" id="33524"/>
    <lineage>
        <taxon>Eukaryota</taxon>
        <taxon>Metazoa</taxon>
        <taxon>Chordata</taxon>
        <taxon>Craniata</taxon>
        <taxon>Vertebrata</taxon>
        <taxon>Euteleostomi</taxon>
        <taxon>Actinopterygii</taxon>
        <taxon>Neopterygii</taxon>
        <taxon>Teleostei</taxon>
        <taxon>Neoteleostei</taxon>
        <taxon>Acanthomorphata</taxon>
        <taxon>Ovalentaria</taxon>
        <taxon>Atherinomorphae</taxon>
        <taxon>Cyprinodontiformes</taxon>
        <taxon>Goodeidae</taxon>
        <taxon>Ilyodon</taxon>
    </lineage>
</organism>
<evidence type="ECO:0000313" key="2">
    <source>
        <dbReference type="Proteomes" id="UP001482620"/>
    </source>
</evidence>
<proteinExistence type="predicted"/>
<dbReference type="PROSITE" id="PS51257">
    <property type="entry name" value="PROKAR_LIPOPROTEIN"/>
    <property type="match status" value="1"/>
</dbReference>
<accession>A0ABV0TLL0</accession>
<reference evidence="1 2" key="1">
    <citation type="submission" date="2021-06" db="EMBL/GenBank/DDBJ databases">
        <authorList>
            <person name="Palmer J.M."/>
        </authorList>
    </citation>
    <scope>NUCLEOTIDE SEQUENCE [LARGE SCALE GENOMIC DNA]</scope>
    <source>
        <strain evidence="2">if_2019</strain>
        <tissue evidence="1">Muscle</tissue>
    </source>
</reference>
<gene>
    <name evidence="1" type="ORF">ILYODFUR_021376</name>
</gene>
<dbReference type="EMBL" id="JAHRIQ010037030">
    <property type="protein sequence ID" value="MEQ2233399.1"/>
    <property type="molecule type" value="Genomic_DNA"/>
</dbReference>
<comment type="caution">
    <text evidence="1">The sequence shown here is derived from an EMBL/GenBank/DDBJ whole genome shotgun (WGS) entry which is preliminary data.</text>
</comment>